<dbReference type="InterPro" id="IPR005197">
    <property type="entry name" value="Glyco_hydro_71"/>
</dbReference>
<name>A0A8K1CQH5_PYTOL</name>
<accession>A0A8K1CQH5</accession>
<organism evidence="2 3">
    <name type="scientific">Pythium oligandrum</name>
    <name type="common">Mycoparasitic fungus</name>
    <dbReference type="NCBI Taxonomy" id="41045"/>
    <lineage>
        <taxon>Eukaryota</taxon>
        <taxon>Sar</taxon>
        <taxon>Stramenopiles</taxon>
        <taxon>Oomycota</taxon>
        <taxon>Peronosporomycetes</taxon>
        <taxon>Pythiales</taxon>
        <taxon>Pythiaceae</taxon>
        <taxon>Pythium</taxon>
    </lineage>
</organism>
<feature type="signal peptide" evidence="1">
    <location>
        <begin position="1"/>
        <end position="21"/>
    </location>
</feature>
<dbReference type="OrthoDB" id="1046782at2759"/>
<dbReference type="Proteomes" id="UP000794436">
    <property type="component" value="Unassembled WGS sequence"/>
</dbReference>
<evidence type="ECO:0000313" key="3">
    <source>
        <dbReference type="Proteomes" id="UP000794436"/>
    </source>
</evidence>
<comment type="caution">
    <text evidence="2">The sequence shown here is derived from an EMBL/GenBank/DDBJ whole genome shotgun (WGS) entry which is preliminary data.</text>
</comment>
<keyword evidence="3" id="KW-1185">Reference proteome</keyword>
<feature type="chain" id="PRO_5035426005" evidence="1">
    <location>
        <begin position="22"/>
        <end position="423"/>
    </location>
</feature>
<dbReference type="GO" id="GO:0051118">
    <property type="term" value="F:glucan endo-1,3-alpha-glucosidase activity"/>
    <property type="evidence" value="ECO:0007669"/>
    <property type="project" value="InterPro"/>
</dbReference>
<keyword evidence="1" id="KW-0732">Signal</keyword>
<evidence type="ECO:0000313" key="2">
    <source>
        <dbReference type="EMBL" id="TMW67384.1"/>
    </source>
</evidence>
<gene>
    <name evidence="2" type="ORF">Poli38472_012500</name>
</gene>
<dbReference type="Gene3D" id="3.20.20.80">
    <property type="entry name" value="Glycosidases"/>
    <property type="match status" value="1"/>
</dbReference>
<dbReference type="CDD" id="cd11577">
    <property type="entry name" value="GH71"/>
    <property type="match status" value="1"/>
</dbReference>
<reference evidence="2" key="1">
    <citation type="submission" date="2019-03" db="EMBL/GenBank/DDBJ databases">
        <title>Long read genome sequence of the mycoparasitic Pythium oligandrum ATCC 38472 isolated from sugarbeet rhizosphere.</title>
        <authorList>
            <person name="Gaulin E."/>
        </authorList>
    </citation>
    <scope>NUCLEOTIDE SEQUENCE</scope>
    <source>
        <strain evidence="2">ATCC 38472_TT</strain>
    </source>
</reference>
<dbReference type="Pfam" id="PF03659">
    <property type="entry name" value="Glyco_hydro_71"/>
    <property type="match status" value="1"/>
</dbReference>
<dbReference type="AlphaFoldDB" id="A0A8K1CQH5"/>
<protein>
    <submittedName>
        <fullName evidence="2">Uncharacterized protein</fullName>
    </submittedName>
</protein>
<dbReference type="EMBL" id="SPLM01000005">
    <property type="protein sequence ID" value="TMW67384.1"/>
    <property type="molecule type" value="Genomic_DNA"/>
</dbReference>
<proteinExistence type="predicted"/>
<evidence type="ECO:0000256" key="1">
    <source>
        <dbReference type="SAM" id="SignalP"/>
    </source>
</evidence>
<sequence length="423" mass="47237">MKAFLAFLTLTLASAASAVAAQKMVFAHHVAGVAADLTPDNWVSDMKLAKEFYIDGFALNIGNNDPNNDKIINNAFDAADKVGFKIFFSFDYATHGAFPPATVIDLINRYKGRPSYYLLDGRPYVSTFEGPGSANDWISIKGATNCYFVPDWSSLGPEGIKAHLDKIDGAFNWNAWPDGPNSLHTDGDDLWRNALGGKHYLMGVSPWFYTNLPQWNKNWLWRGDNLWHYRWEDIIKFQPSMVEIITWNDFGESHYIGPLYEKSFPQGAGYCKDMPHQAWLKTLPNYIARYKGIDVPKGNDKVVFWYRPTYGKACASGATTGNNIAYQKGFQPFEVQQEKVYVTVILDAAAEVAVQIGSAPEKVYKSDKAGLFHFDSEKGGAMGPVNIIVRRDGKEIKKVTGTALTNDCPLGHVNWNAWVGEDL</sequence>